<name>A0A140NJ43_PROSM</name>
<proteinExistence type="predicted"/>
<dbReference type="AlphaFoldDB" id="A0A140NJ43"/>
<sequence>MPEASYNFFLLRYADIYIDLLTDSETHAMSET</sequence>
<evidence type="ECO:0000313" key="1">
    <source>
        <dbReference type="EMBL" id="AFH92893.1"/>
    </source>
</evidence>
<reference evidence="2" key="2">
    <citation type="submission" date="2012-04" db="EMBL/GenBank/DDBJ databases">
        <title>Complete genome sequence of Providencia stuartii clinical isolate MRSN 2154.</title>
        <authorList>
            <person name="Clifford R.J."/>
            <person name="Hang J."/>
            <person name="Riley M.C."/>
            <person name="Onmus-Leone F."/>
            <person name="Kuschner R.A."/>
            <person name="Lesho E.P."/>
            <person name="Waterman P.E."/>
        </authorList>
    </citation>
    <scope>NUCLEOTIDE SEQUENCE [LARGE SCALE GENOMIC DNA]</scope>
    <source>
        <strain evidence="2">MRSN 2154</strain>
    </source>
</reference>
<organism evidence="1 2">
    <name type="scientific">Providencia stuartii (strain MRSN 2154)</name>
    <dbReference type="NCBI Taxonomy" id="1157951"/>
    <lineage>
        <taxon>Bacteria</taxon>
        <taxon>Pseudomonadati</taxon>
        <taxon>Pseudomonadota</taxon>
        <taxon>Gammaproteobacteria</taxon>
        <taxon>Enterobacterales</taxon>
        <taxon>Morganellaceae</taxon>
        <taxon>Providencia</taxon>
    </lineage>
</organism>
<accession>A0A140NJ43</accession>
<dbReference type="EMBL" id="CP003488">
    <property type="protein sequence ID" value="AFH92893.1"/>
    <property type="molecule type" value="Genomic_DNA"/>
</dbReference>
<dbReference type="HOGENOM" id="CLU_3390856_0_0_6"/>
<reference evidence="1 2" key="1">
    <citation type="journal article" date="2012" name="J. Bacteriol.">
        <title>Complete Genome Sequence of Providencia stuartii Clinical Isolate MRSN 2154.</title>
        <authorList>
            <person name="Clifford R.J."/>
            <person name="Hang J."/>
            <person name="Riley M.C."/>
            <person name="Onmus-Leone F."/>
            <person name="Kuschner R.A."/>
            <person name="Lesho E.P."/>
            <person name="Waterman P.E."/>
        </authorList>
    </citation>
    <scope>NUCLEOTIDE SEQUENCE [LARGE SCALE GENOMIC DNA]</scope>
    <source>
        <strain evidence="1 2">MRSN 2154</strain>
    </source>
</reference>
<dbReference type="Gene3D" id="3.90.1150.10">
    <property type="entry name" value="Aspartate Aminotransferase, domain 1"/>
    <property type="match status" value="1"/>
</dbReference>
<dbReference type="KEGG" id="psi:S70_05075"/>
<protein>
    <submittedName>
        <fullName evidence="1">Uncharacterized protein</fullName>
    </submittedName>
</protein>
<dbReference type="InterPro" id="IPR015422">
    <property type="entry name" value="PyrdxlP-dep_Trfase_small"/>
</dbReference>
<dbReference type="Proteomes" id="UP000005012">
    <property type="component" value="Chromosome"/>
</dbReference>
<gene>
    <name evidence="1" type="ordered locus">S70_05075</name>
</gene>
<evidence type="ECO:0000313" key="2">
    <source>
        <dbReference type="Proteomes" id="UP000005012"/>
    </source>
</evidence>